<organism evidence="2 3">
    <name type="scientific">Eumeta variegata</name>
    <name type="common">Bagworm moth</name>
    <name type="synonym">Eumeta japonica</name>
    <dbReference type="NCBI Taxonomy" id="151549"/>
    <lineage>
        <taxon>Eukaryota</taxon>
        <taxon>Metazoa</taxon>
        <taxon>Ecdysozoa</taxon>
        <taxon>Arthropoda</taxon>
        <taxon>Hexapoda</taxon>
        <taxon>Insecta</taxon>
        <taxon>Pterygota</taxon>
        <taxon>Neoptera</taxon>
        <taxon>Endopterygota</taxon>
        <taxon>Lepidoptera</taxon>
        <taxon>Glossata</taxon>
        <taxon>Ditrysia</taxon>
        <taxon>Tineoidea</taxon>
        <taxon>Psychidae</taxon>
        <taxon>Oiketicinae</taxon>
        <taxon>Eumeta</taxon>
    </lineage>
</organism>
<feature type="chain" id="PRO_5020031266" description="Secreted protein" evidence="1">
    <location>
        <begin position="24"/>
        <end position="126"/>
    </location>
</feature>
<name>A0A4C1V756_EUMVA</name>
<keyword evidence="3" id="KW-1185">Reference proteome</keyword>
<protein>
    <recommendedName>
        <fullName evidence="4">Secreted protein</fullName>
    </recommendedName>
</protein>
<evidence type="ECO:0000313" key="2">
    <source>
        <dbReference type="EMBL" id="GBP34643.1"/>
    </source>
</evidence>
<dbReference type="EMBL" id="BGZK01000291">
    <property type="protein sequence ID" value="GBP34643.1"/>
    <property type="molecule type" value="Genomic_DNA"/>
</dbReference>
<evidence type="ECO:0000313" key="3">
    <source>
        <dbReference type="Proteomes" id="UP000299102"/>
    </source>
</evidence>
<dbReference type="AlphaFoldDB" id="A0A4C1V756"/>
<reference evidence="2 3" key="1">
    <citation type="journal article" date="2019" name="Commun. Biol.">
        <title>The bagworm genome reveals a unique fibroin gene that provides high tensile strength.</title>
        <authorList>
            <person name="Kono N."/>
            <person name="Nakamura H."/>
            <person name="Ohtoshi R."/>
            <person name="Tomita M."/>
            <person name="Numata K."/>
            <person name="Arakawa K."/>
        </authorList>
    </citation>
    <scope>NUCLEOTIDE SEQUENCE [LARGE SCALE GENOMIC DNA]</scope>
</reference>
<evidence type="ECO:0008006" key="4">
    <source>
        <dbReference type="Google" id="ProtNLM"/>
    </source>
</evidence>
<proteinExistence type="predicted"/>
<dbReference type="Proteomes" id="UP000299102">
    <property type="component" value="Unassembled WGS sequence"/>
</dbReference>
<evidence type="ECO:0000256" key="1">
    <source>
        <dbReference type="SAM" id="SignalP"/>
    </source>
</evidence>
<sequence>MTALSNEVVLVVLTLLHPGGCDCRQFPEDVPCWHETVYNTSTPTIGFILRKLRLLRTFHYPSGGSIAGTEACSPSAFLKERPRFAPLRAQKAQFFGLIVIPLKIAPPVTSNEIFPNLLRAARDGFI</sequence>
<comment type="caution">
    <text evidence="2">The sequence shown here is derived from an EMBL/GenBank/DDBJ whole genome shotgun (WGS) entry which is preliminary data.</text>
</comment>
<accession>A0A4C1V756</accession>
<feature type="signal peptide" evidence="1">
    <location>
        <begin position="1"/>
        <end position="23"/>
    </location>
</feature>
<keyword evidence="1" id="KW-0732">Signal</keyword>
<gene>
    <name evidence="2" type="ORF">EVAR_19034_1</name>
</gene>